<dbReference type="RefSeq" id="WP_349948959.1">
    <property type="nucleotide sequence ID" value="NZ_CP157940.1"/>
</dbReference>
<sequence length="399" mass="46730">MKILSNEERYIRKRKWEGYRTNLFYRLLQVFPVKKKKIVFTTFEGDGGYCCNPRYIAEELLKRNKEFEIIWLVNNMEKQFPNGIKKVKNTFLNRAYHLTTAKVWVDNSRKAVGTAKRKSQLYIQTWHAALEFKPVGKFRGKLFPRIAYLVSKYDSKLADYVISNSEWYTKVIPEMLLYDGDIVKTGSPRCDIFMKGREDAYKYMRERYHIQQEVKIALFAPTFRGGSQKGNRQVFVEEPTLDFARMANALEQKFGGTWIVFLRLHPQLAAQLSQFPLKNSIQNMIDVSQADDMNELAAASDVLITDYSSSAFDVINMQMPVFIYADDLEEYTEERGRLMWDMNSLPFSVARDNDELVKNIAEFDAEEYKRKVDEFSQEHGVIEDGHASERVVELIENFR</sequence>
<dbReference type="GO" id="GO:0047355">
    <property type="term" value="F:CDP-glycerol glycerophosphotransferase activity"/>
    <property type="evidence" value="ECO:0007669"/>
    <property type="project" value="InterPro"/>
</dbReference>
<dbReference type="Pfam" id="PF04464">
    <property type="entry name" value="Glyphos_transf"/>
    <property type="match status" value="1"/>
</dbReference>
<reference evidence="7" key="1">
    <citation type="submission" date="2024-06" db="EMBL/GenBank/DDBJ databases">
        <title>Lacrimispora cavernae sp. nov., a novel anaerobe isolated from bat guano pile inside a cave.</title>
        <authorList>
            <person name="Miller S.L."/>
            <person name="Lu N."/>
            <person name="King J."/>
            <person name="Sankaranarayanan K."/>
            <person name="Lawson P.A."/>
        </authorList>
    </citation>
    <scope>NUCLEOTIDE SEQUENCE</scope>
    <source>
        <strain evidence="7">BS-2</strain>
    </source>
</reference>
<evidence type="ECO:0000256" key="1">
    <source>
        <dbReference type="ARBA" id="ARBA00004202"/>
    </source>
</evidence>
<dbReference type="InterPro" id="IPR043149">
    <property type="entry name" value="TagF_N"/>
</dbReference>
<comment type="subcellular location">
    <subcellularLocation>
        <location evidence="1">Cell membrane</location>
        <topology evidence="1">Peripheral membrane protein</topology>
    </subcellularLocation>
</comment>
<dbReference type="Gene3D" id="3.40.50.11820">
    <property type="match status" value="1"/>
</dbReference>
<accession>A0AAU7PVB2</accession>
<keyword evidence="3" id="KW-1003">Cell membrane</keyword>
<comment type="similarity">
    <text evidence="2">Belongs to the CDP-glycerol glycerophosphotransferase family.</text>
</comment>
<evidence type="ECO:0000313" key="7">
    <source>
        <dbReference type="EMBL" id="XBS56332.1"/>
    </source>
</evidence>
<evidence type="ECO:0000256" key="6">
    <source>
        <dbReference type="ARBA" id="ARBA00023136"/>
    </source>
</evidence>
<organism evidence="7">
    <name type="scientific">Lacrimispora sp. BS-2</name>
    <dbReference type="NCBI Taxonomy" id="3151850"/>
    <lineage>
        <taxon>Bacteria</taxon>
        <taxon>Bacillati</taxon>
        <taxon>Bacillota</taxon>
        <taxon>Clostridia</taxon>
        <taxon>Lachnospirales</taxon>
        <taxon>Lachnospiraceae</taxon>
        <taxon>Lacrimispora</taxon>
    </lineage>
</organism>
<evidence type="ECO:0000256" key="3">
    <source>
        <dbReference type="ARBA" id="ARBA00022475"/>
    </source>
</evidence>
<keyword evidence="5" id="KW-0777">Teichoic acid biosynthesis</keyword>
<keyword evidence="4" id="KW-0808">Transferase</keyword>
<gene>
    <name evidence="7" type="ORF">ABFV83_20535</name>
</gene>
<dbReference type="GO" id="GO:0019350">
    <property type="term" value="P:teichoic acid biosynthetic process"/>
    <property type="evidence" value="ECO:0007669"/>
    <property type="project" value="UniProtKB-KW"/>
</dbReference>
<proteinExistence type="inferred from homology"/>
<dbReference type="SUPFAM" id="SSF53756">
    <property type="entry name" value="UDP-Glycosyltransferase/glycogen phosphorylase"/>
    <property type="match status" value="1"/>
</dbReference>
<evidence type="ECO:0000256" key="5">
    <source>
        <dbReference type="ARBA" id="ARBA00022944"/>
    </source>
</evidence>
<dbReference type="InterPro" id="IPR051612">
    <property type="entry name" value="Teichoic_Acid_Biosynth"/>
</dbReference>
<dbReference type="Gene3D" id="3.40.50.12580">
    <property type="match status" value="1"/>
</dbReference>
<dbReference type="EMBL" id="CP157940">
    <property type="protein sequence ID" value="XBS56332.1"/>
    <property type="molecule type" value="Genomic_DNA"/>
</dbReference>
<dbReference type="PANTHER" id="PTHR37316:SF3">
    <property type="entry name" value="TEICHOIC ACID GLYCEROL-PHOSPHATE TRANSFERASE"/>
    <property type="match status" value="1"/>
</dbReference>
<dbReference type="AlphaFoldDB" id="A0AAU7PVB2"/>
<dbReference type="InterPro" id="IPR043148">
    <property type="entry name" value="TagF_C"/>
</dbReference>
<dbReference type="PANTHER" id="PTHR37316">
    <property type="entry name" value="TEICHOIC ACID GLYCEROL-PHOSPHATE PRIMASE"/>
    <property type="match status" value="1"/>
</dbReference>
<dbReference type="GO" id="GO:0005886">
    <property type="term" value="C:plasma membrane"/>
    <property type="evidence" value="ECO:0007669"/>
    <property type="project" value="UniProtKB-SubCell"/>
</dbReference>
<evidence type="ECO:0000256" key="2">
    <source>
        <dbReference type="ARBA" id="ARBA00010488"/>
    </source>
</evidence>
<dbReference type="InterPro" id="IPR007554">
    <property type="entry name" value="Glycerophosphate_synth"/>
</dbReference>
<keyword evidence="6" id="KW-0472">Membrane</keyword>
<name>A0AAU7PVB2_9FIRM</name>
<protein>
    <submittedName>
        <fullName evidence="7">CDP-glycerol glycerophosphotransferase family protein</fullName>
    </submittedName>
</protein>
<evidence type="ECO:0000256" key="4">
    <source>
        <dbReference type="ARBA" id="ARBA00022679"/>
    </source>
</evidence>